<sequence>MTMQQQNQEQRPRVPTGYRFTPTPEELIRFYLNPWVTTNHLFPANLFPPGIVCFADIYSADPDKITSQFPDHGHDGAWYFMCVARWKGGKAGTRMSRCVARVVQAQARRE</sequence>
<dbReference type="GO" id="GO:0003677">
    <property type="term" value="F:DNA binding"/>
    <property type="evidence" value="ECO:0007669"/>
    <property type="project" value="UniProtKB-KW"/>
</dbReference>
<keyword evidence="1" id="KW-0805">Transcription regulation</keyword>
<gene>
    <name evidence="6" type="primary">gb00592</name>
    <name evidence="6" type="ORF">PR202_gb00592</name>
</gene>
<keyword evidence="7" id="KW-1185">Reference proteome</keyword>
<dbReference type="GO" id="GO:0006355">
    <property type="term" value="P:regulation of DNA-templated transcription"/>
    <property type="evidence" value="ECO:0007669"/>
    <property type="project" value="InterPro"/>
</dbReference>
<dbReference type="InterPro" id="IPR003441">
    <property type="entry name" value="NAC-dom"/>
</dbReference>
<organism evidence="6 7">
    <name type="scientific">Eleusine coracana subsp. coracana</name>
    <dbReference type="NCBI Taxonomy" id="191504"/>
    <lineage>
        <taxon>Eukaryota</taxon>
        <taxon>Viridiplantae</taxon>
        <taxon>Streptophyta</taxon>
        <taxon>Embryophyta</taxon>
        <taxon>Tracheophyta</taxon>
        <taxon>Spermatophyta</taxon>
        <taxon>Magnoliopsida</taxon>
        <taxon>Liliopsida</taxon>
        <taxon>Poales</taxon>
        <taxon>Poaceae</taxon>
        <taxon>PACMAD clade</taxon>
        <taxon>Chloridoideae</taxon>
        <taxon>Cynodonteae</taxon>
        <taxon>Eleusininae</taxon>
        <taxon>Eleusine</taxon>
    </lineage>
</organism>
<dbReference type="InterPro" id="IPR036093">
    <property type="entry name" value="NAC_dom_sf"/>
</dbReference>
<dbReference type="Pfam" id="PF02365">
    <property type="entry name" value="NAM"/>
    <property type="match status" value="1"/>
</dbReference>
<proteinExistence type="predicted"/>
<reference evidence="6" key="2">
    <citation type="submission" date="2021-12" db="EMBL/GenBank/DDBJ databases">
        <title>Resequencing data analysis of finger millet.</title>
        <authorList>
            <person name="Hatakeyama M."/>
            <person name="Aluri S."/>
            <person name="Balachadran M.T."/>
            <person name="Sivarajan S.R."/>
            <person name="Poveda L."/>
            <person name="Shimizu-Inatsugi R."/>
            <person name="Schlapbach R."/>
            <person name="Sreeman S.M."/>
            <person name="Shimizu K.K."/>
        </authorList>
    </citation>
    <scope>NUCLEOTIDE SEQUENCE</scope>
</reference>
<dbReference type="Gene3D" id="2.170.150.80">
    <property type="entry name" value="NAC domain"/>
    <property type="match status" value="1"/>
</dbReference>
<keyword evidence="4" id="KW-0539">Nucleus</keyword>
<name>A0AAV5DRY7_ELECO</name>
<comment type="caution">
    <text evidence="6">The sequence shown here is derived from an EMBL/GenBank/DDBJ whole genome shotgun (WGS) entry which is preliminary data.</text>
</comment>
<dbReference type="Proteomes" id="UP001054889">
    <property type="component" value="Unassembled WGS sequence"/>
</dbReference>
<keyword evidence="2" id="KW-0238">DNA-binding</keyword>
<evidence type="ECO:0000259" key="5">
    <source>
        <dbReference type="PROSITE" id="PS51005"/>
    </source>
</evidence>
<keyword evidence="3" id="KW-0804">Transcription</keyword>
<dbReference type="SUPFAM" id="SSF101941">
    <property type="entry name" value="NAC domain"/>
    <property type="match status" value="1"/>
</dbReference>
<evidence type="ECO:0000256" key="1">
    <source>
        <dbReference type="ARBA" id="ARBA00023015"/>
    </source>
</evidence>
<accession>A0AAV5DRY7</accession>
<evidence type="ECO:0000313" key="6">
    <source>
        <dbReference type="EMBL" id="GJN13844.1"/>
    </source>
</evidence>
<reference evidence="6" key="1">
    <citation type="journal article" date="2018" name="DNA Res.">
        <title>Multiple hybrid de novo genome assembly of finger millet, an orphan allotetraploid crop.</title>
        <authorList>
            <person name="Hatakeyama M."/>
            <person name="Aluri S."/>
            <person name="Balachadran M.T."/>
            <person name="Sivarajan S.R."/>
            <person name="Patrignani A."/>
            <person name="Gruter S."/>
            <person name="Poveda L."/>
            <person name="Shimizu-Inatsugi R."/>
            <person name="Baeten J."/>
            <person name="Francoijs K.J."/>
            <person name="Nataraja K.N."/>
            <person name="Reddy Y.A.N."/>
            <person name="Phadnis S."/>
            <person name="Ravikumar R.L."/>
            <person name="Schlapbach R."/>
            <person name="Sreeman S.M."/>
            <person name="Shimizu K.K."/>
        </authorList>
    </citation>
    <scope>NUCLEOTIDE SEQUENCE</scope>
</reference>
<evidence type="ECO:0000256" key="4">
    <source>
        <dbReference type="ARBA" id="ARBA00023242"/>
    </source>
</evidence>
<dbReference type="AlphaFoldDB" id="A0AAV5DRY7"/>
<evidence type="ECO:0000313" key="7">
    <source>
        <dbReference type="Proteomes" id="UP001054889"/>
    </source>
</evidence>
<evidence type="ECO:0000256" key="2">
    <source>
        <dbReference type="ARBA" id="ARBA00023125"/>
    </source>
</evidence>
<dbReference type="EMBL" id="BQKI01000071">
    <property type="protein sequence ID" value="GJN13844.1"/>
    <property type="molecule type" value="Genomic_DNA"/>
</dbReference>
<dbReference type="PROSITE" id="PS51005">
    <property type="entry name" value="NAC"/>
    <property type="match status" value="1"/>
</dbReference>
<evidence type="ECO:0000256" key="3">
    <source>
        <dbReference type="ARBA" id="ARBA00023163"/>
    </source>
</evidence>
<feature type="domain" description="NAC" evidence="5">
    <location>
        <begin position="14"/>
        <end position="110"/>
    </location>
</feature>
<protein>
    <recommendedName>
        <fullName evidence="5">NAC domain-containing protein</fullName>
    </recommendedName>
</protein>